<comment type="caution">
    <text evidence="5">The sequence shown here is derived from an EMBL/GenBank/DDBJ whole genome shotgun (WGS) entry which is preliminary data.</text>
</comment>
<dbReference type="PANTHER" id="PTHR23138">
    <property type="entry name" value="RAN BINDING PROTEIN"/>
    <property type="match status" value="1"/>
</dbReference>
<protein>
    <recommendedName>
        <fullName evidence="4">RanBD1 domain-containing protein</fullName>
    </recommendedName>
</protein>
<dbReference type="AlphaFoldDB" id="A0A9P6W987"/>
<feature type="compositionally biased region" description="Low complexity" evidence="3">
    <location>
        <begin position="260"/>
        <end position="308"/>
    </location>
</feature>
<dbReference type="OrthoDB" id="185618at2759"/>
<evidence type="ECO:0000259" key="4">
    <source>
        <dbReference type="PROSITE" id="PS50196"/>
    </source>
</evidence>
<evidence type="ECO:0000256" key="3">
    <source>
        <dbReference type="SAM" id="MobiDB-lite"/>
    </source>
</evidence>
<feature type="domain" description="RanBD1" evidence="4">
    <location>
        <begin position="443"/>
        <end position="520"/>
    </location>
</feature>
<dbReference type="Proteomes" id="UP000777482">
    <property type="component" value="Unassembled WGS sequence"/>
</dbReference>
<evidence type="ECO:0000313" key="6">
    <source>
        <dbReference type="Proteomes" id="UP000777482"/>
    </source>
</evidence>
<dbReference type="PROSITE" id="PS50196">
    <property type="entry name" value="RANBD1"/>
    <property type="match status" value="1"/>
</dbReference>
<dbReference type="InterPro" id="IPR045255">
    <property type="entry name" value="RanBP1-like"/>
</dbReference>
<dbReference type="Pfam" id="PF00638">
    <property type="entry name" value="Ran_BP1"/>
    <property type="match status" value="1"/>
</dbReference>
<dbReference type="GO" id="GO:0005634">
    <property type="term" value="C:nucleus"/>
    <property type="evidence" value="ECO:0007669"/>
    <property type="project" value="UniProtKB-SubCell"/>
</dbReference>
<keyword evidence="2" id="KW-0539">Nucleus</keyword>
<accession>A0A9P6W987</accession>
<name>A0A9P6W987_RHOMI</name>
<dbReference type="InterPro" id="IPR011993">
    <property type="entry name" value="PH-like_dom_sf"/>
</dbReference>
<feature type="compositionally biased region" description="Basic and acidic residues" evidence="3">
    <location>
        <begin position="116"/>
        <end position="128"/>
    </location>
</feature>
<feature type="compositionally biased region" description="Polar residues" evidence="3">
    <location>
        <begin position="394"/>
        <end position="403"/>
    </location>
</feature>
<feature type="region of interest" description="Disordered" evidence="3">
    <location>
        <begin position="322"/>
        <end position="350"/>
    </location>
</feature>
<dbReference type="Gene3D" id="2.30.29.30">
    <property type="entry name" value="Pleckstrin-homology domain (PH domain)/Phosphotyrosine-binding domain (PTB)"/>
    <property type="match status" value="1"/>
</dbReference>
<sequence length="586" mass="60429">MSSAKPTEAPTADQSPEVTSEAAPSDVGGSSTNERTRHKRPRAAVDPSTPKGEGDDGRTLSNFTPLAKKGRVEGEDDVGSDPERPGSPPPIASTSRPSTPNKAMTATSSQQAPVTEGKDTKKLRERVAAMKPPGDEGETAETTTGDVEIADVAAEVSTSAAKLGDEQIAKEDKDVEIAEVAAEVGSSAQQVDQQDEQVEKDKEDGIGAGESKERADTAAEVAESAAKVQTADERIADTADEVAEAAKAAPEPTPAPTPKPAAAQPTFASYSSGASPFSAFASNASPLGTVSSAKPAAEAQKPKAKSSFSASTFSASNVPLAAVPASASRQPAAESSSPASSTPFTKAAPTTNLASASPFSSFASTSGFAAATKTAPGSSAFSAFSAAPSAFSSLHTATDSEGGQQAGSASPAPTTAATAASGNNHEGRKVGEPEERDASKPVFTEKKELVTGEEEEETVHQVKCKLYAMSEGQWAERGTGPLRLNQTVAKGDKHTARLVMRADATHRLLLNAPLFHEFSIAVSNEKYVRFTVIEGGNPISYMLRVSSSLPRVRPVRADESPRRAQTGNPTLAESLVQAVRDKVATL</sequence>
<evidence type="ECO:0000256" key="1">
    <source>
        <dbReference type="ARBA" id="ARBA00004123"/>
    </source>
</evidence>
<dbReference type="InterPro" id="IPR000156">
    <property type="entry name" value="Ran_bind_dom"/>
</dbReference>
<gene>
    <name evidence="5" type="ORF">C6P46_005453</name>
</gene>
<evidence type="ECO:0000256" key="2">
    <source>
        <dbReference type="ARBA" id="ARBA00023242"/>
    </source>
</evidence>
<feature type="compositionally biased region" description="Low complexity" evidence="3">
    <location>
        <begin position="324"/>
        <end position="350"/>
    </location>
</feature>
<feature type="compositionally biased region" description="Polar residues" evidence="3">
    <location>
        <begin position="92"/>
        <end position="113"/>
    </location>
</feature>
<feature type="compositionally biased region" description="Basic and acidic residues" evidence="3">
    <location>
        <begin position="425"/>
        <end position="450"/>
    </location>
</feature>
<dbReference type="SUPFAM" id="SSF50729">
    <property type="entry name" value="PH domain-like"/>
    <property type="match status" value="1"/>
</dbReference>
<feature type="region of interest" description="Disordered" evidence="3">
    <location>
        <begin position="1"/>
        <end position="147"/>
    </location>
</feature>
<feature type="compositionally biased region" description="Basic and acidic residues" evidence="3">
    <location>
        <begin position="197"/>
        <end position="217"/>
    </location>
</feature>
<dbReference type="SMART" id="SM00160">
    <property type="entry name" value="RanBD"/>
    <property type="match status" value="1"/>
</dbReference>
<dbReference type="EMBL" id="PUHQ01000006">
    <property type="protein sequence ID" value="KAG0666102.1"/>
    <property type="molecule type" value="Genomic_DNA"/>
</dbReference>
<evidence type="ECO:0000313" key="5">
    <source>
        <dbReference type="EMBL" id="KAG0666102.1"/>
    </source>
</evidence>
<feature type="region of interest" description="Disordered" evidence="3">
    <location>
        <begin position="394"/>
        <end position="454"/>
    </location>
</feature>
<dbReference type="PANTHER" id="PTHR23138:SF142">
    <property type="entry name" value="RAN-BINDING PROTEIN 3B-RELATED"/>
    <property type="match status" value="1"/>
</dbReference>
<keyword evidence="6" id="KW-1185">Reference proteome</keyword>
<feature type="region of interest" description="Disordered" evidence="3">
    <location>
        <begin position="179"/>
        <end position="308"/>
    </location>
</feature>
<reference evidence="5 6" key="1">
    <citation type="submission" date="2020-11" db="EMBL/GenBank/DDBJ databases">
        <title>Kefir isolates.</title>
        <authorList>
            <person name="Marcisauskas S."/>
            <person name="Kim Y."/>
            <person name="Blasche S."/>
        </authorList>
    </citation>
    <scope>NUCLEOTIDE SEQUENCE [LARGE SCALE GENOMIC DNA]</scope>
    <source>
        <strain evidence="5 6">KR</strain>
    </source>
</reference>
<feature type="compositionally biased region" description="Low complexity" evidence="3">
    <location>
        <begin position="406"/>
        <end position="422"/>
    </location>
</feature>
<organism evidence="5 6">
    <name type="scientific">Rhodotorula mucilaginosa</name>
    <name type="common">Yeast</name>
    <name type="synonym">Rhodotorula rubra</name>
    <dbReference type="NCBI Taxonomy" id="5537"/>
    <lineage>
        <taxon>Eukaryota</taxon>
        <taxon>Fungi</taxon>
        <taxon>Dikarya</taxon>
        <taxon>Basidiomycota</taxon>
        <taxon>Pucciniomycotina</taxon>
        <taxon>Microbotryomycetes</taxon>
        <taxon>Sporidiobolales</taxon>
        <taxon>Sporidiobolaceae</taxon>
        <taxon>Rhodotorula</taxon>
    </lineage>
</organism>
<comment type="subcellular location">
    <subcellularLocation>
        <location evidence="1">Nucleus</location>
    </subcellularLocation>
</comment>
<proteinExistence type="predicted"/>